<feature type="domain" description="SKI-interacting protein SKIP SNW" evidence="4">
    <location>
        <begin position="137"/>
        <end position="296"/>
    </location>
</feature>
<dbReference type="eggNOG" id="KOG2441">
    <property type="taxonomic scope" value="Eukaryota"/>
</dbReference>
<dbReference type="EMBL" id="AFNH02000040">
    <property type="protein sequence ID" value="EZG88190.1"/>
    <property type="molecule type" value="Genomic_DNA"/>
</dbReference>
<evidence type="ECO:0000313" key="5">
    <source>
        <dbReference type="EMBL" id="EZG88190.1"/>
    </source>
</evidence>
<dbReference type="Pfam" id="PF02731">
    <property type="entry name" value="SKIP_SNW"/>
    <property type="match status" value="1"/>
</dbReference>
<dbReference type="OMA" id="WINPAGH"/>
<dbReference type="PANTHER" id="PTHR12096">
    <property type="entry name" value="NUCLEAR PROTEIN SKIP-RELATED"/>
    <property type="match status" value="1"/>
</dbReference>
<feature type="region of interest" description="Disordered" evidence="3">
    <location>
        <begin position="172"/>
        <end position="204"/>
    </location>
</feature>
<proteinExistence type="inferred from homology"/>
<dbReference type="GeneID" id="22910476"/>
<reference evidence="5" key="1">
    <citation type="submission" date="2013-12" db="EMBL/GenBank/DDBJ databases">
        <authorList>
            <person name="Omoto C.K."/>
            <person name="Sibley D."/>
            <person name="Venepally P."/>
            <person name="Hadjithomas M."/>
            <person name="Karamycheva S."/>
            <person name="Brunk B."/>
            <person name="Roos D."/>
            <person name="Caler E."/>
            <person name="Lorenzi H."/>
        </authorList>
    </citation>
    <scope>NUCLEOTIDE SEQUENCE</scope>
</reference>
<dbReference type="GO" id="GO:0000398">
    <property type="term" value="P:mRNA splicing, via spliceosome"/>
    <property type="evidence" value="ECO:0007669"/>
    <property type="project" value="InterPro"/>
</dbReference>
<evidence type="ECO:0000313" key="6">
    <source>
        <dbReference type="Proteomes" id="UP000019763"/>
    </source>
</evidence>
<dbReference type="VEuPathDB" id="CryptoDB:GNI_005380"/>
<dbReference type="Proteomes" id="UP000019763">
    <property type="component" value="Unassembled WGS sequence"/>
</dbReference>
<dbReference type="OrthoDB" id="666364at2759"/>
<dbReference type="AlphaFoldDB" id="A0A023BDD1"/>
<sequence>MAEDSSRSAVVVSGVPLYPYRVGWVPKTQSDFGGGGAYPEVHLAQFPQDAGRRVTEAEIVQRKVSIMSHQINEFGHAVKPGDHLARYMPADGLEKPSDEATEALAQDTERALAAILGKRAGQSQLARAEASARASDKFVRYIPDPNAPGYNPAIKERVVRIVEKAVDPLEPSKFKKRKAPAPNLEEPTPLLRPPPKKLTPAERESWNIPPSISNWINPAGHTLPLEMRIQADRRNMQEVTVNPKFAGFSEALYVAERVAREELKLKQDLLKQKAQEAEKEREQKLRDLAAKARQEKNLLLAARAAQRRDDDNEIKQEVKDSPTRHQ</sequence>
<dbReference type="InterPro" id="IPR017862">
    <property type="entry name" value="SKI-int_prot_SKIP"/>
</dbReference>
<comment type="caution">
    <text evidence="5">The sequence shown here is derived from an EMBL/GenBank/DDBJ whole genome shotgun (WGS) entry which is preliminary data.</text>
</comment>
<protein>
    <submittedName>
        <fullName evidence="5">SkiP/SNW domain protein</fullName>
    </submittedName>
</protein>
<evidence type="ECO:0000259" key="4">
    <source>
        <dbReference type="Pfam" id="PF02731"/>
    </source>
</evidence>
<evidence type="ECO:0000256" key="1">
    <source>
        <dbReference type="ARBA" id="ARBA00010197"/>
    </source>
</evidence>
<feature type="coiled-coil region" evidence="2">
    <location>
        <begin position="260"/>
        <end position="295"/>
    </location>
</feature>
<evidence type="ECO:0000256" key="2">
    <source>
        <dbReference type="SAM" id="Coils"/>
    </source>
</evidence>
<name>A0A023BDD1_GRENI</name>
<feature type="region of interest" description="Disordered" evidence="3">
    <location>
        <begin position="299"/>
        <end position="326"/>
    </location>
</feature>
<evidence type="ECO:0000256" key="3">
    <source>
        <dbReference type="SAM" id="MobiDB-lite"/>
    </source>
</evidence>
<dbReference type="GO" id="GO:0005681">
    <property type="term" value="C:spliceosomal complex"/>
    <property type="evidence" value="ECO:0007669"/>
    <property type="project" value="InterPro"/>
</dbReference>
<accession>A0A023BDD1</accession>
<keyword evidence="6" id="KW-1185">Reference proteome</keyword>
<gene>
    <name evidence="5" type="ORF">GNI_005380</name>
</gene>
<dbReference type="RefSeq" id="XP_011128614.1">
    <property type="nucleotide sequence ID" value="XM_011130312.1"/>
</dbReference>
<comment type="similarity">
    <text evidence="1">Belongs to the SNW family.</text>
</comment>
<keyword evidence="2" id="KW-0175">Coiled coil</keyword>
<feature type="compositionally biased region" description="Basic and acidic residues" evidence="3">
    <location>
        <begin position="306"/>
        <end position="326"/>
    </location>
</feature>
<organism evidence="5 6">
    <name type="scientific">Gregarina niphandrodes</name>
    <name type="common">Septate eugregarine</name>
    <dbReference type="NCBI Taxonomy" id="110365"/>
    <lineage>
        <taxon>Eukaryota</taxon>
        <taxon>Sar</taxon>
        <taxon>Alveolata</taxon>
        <taxon>Apicomplexa</taxon>
        <taxon>Conoidasida</taxon>
        <taxon>Gregarinasina</taxon>
        <taxon>Eugregarinorida</taxon>
        <taxon>Gregarinidae</taxon>
        <taxon>Gregarina</taxon>
    </lineage>
</organism>
<dbReference type="InterPro" id="IPR004015">
    <property type="entry name" value="SKI-int_prot_SKIP_SNW-dom"/>
</dbReference>